<dbReference type="KEGG" id="sta:STHERM_c16440"/>
<dbReference type="InterPro" id="IPR005119">
    <property type="entry name" value="LysR_subst-bd"/>
</dbReference>
<evidence type="ECO:0000256" key="1">
    <source>
        <dbReference type="ARBA" id="ARBA00009437"/>
    </source>
</evidence>
<gene>
    <name evidence="6" type="ordered locus">STHERM_c16440</name>
</gene>
<reference key="1">
    <citation type="submission" date="2009-08" db="EMBL/GenBank/DDBJ databases">
        <title>The genome sequence of Spirochaeta thermophila DSM6192.</title>
        <authorList>
            <person name="Angelov A."/>
            <person name="Mientus M."/>
            <person name="Wittenberg S."/>
            <person name="Lehmann R."/>
            <person name="Liesegang H."/>
            <person name="Daniel R."/>
            <person name="Liebl W."/>
        </authorList>
    </citation>
    <scope>NUCLEOTIDE SEQUENCE</scope>
    <source>
        <strain>DSM 6192</strain>
    </source>
</reference>
<organism evidence="6 7">
    <name type="scientific">Winmispira thermophila (strain ATCC 49972 / DSM 6192 / RI 19.B1)</name>
    <name type="common">Spirochaeta thermophila</name>
    <dbReference type="NCBI Taxonomy" id="665571"/>
    <lineage>
        <taxon>Bacteria</taxon>
        <taxon>Pseudomonadati</taxon>
        <taxon>Spirochaetota</taxon>
        <taxon>Spirochaetia</taxon>
        <taxon>Winmispirales</taxon>
        <taxon>Winmispiraceae</taxon>
        <taxon>Winmispira</taxon>
    </lineage>
</organism>
<evidence type="ECO:0000256" key="4">
    <source>
        <dbReference type="ARBA" id="ARBA00023163"/>
    </source>
</evidence>
<name>E0RNJ3_WINT6</name>
<dbReference type="InterPro" id="IPR000847">
    <property type="entry name" value="LysR_HTH_N"/>
</dbReference>
<dbReference type="Pfam" id="PF00126">
    <property type="entry name" value="HTH_1"/>
    <property type="match status" value="1"/>
</dbReference>
<dbReference type="SUPFAM" id="SSF46785">
    <property type="entry name" value="Winged helix' DNA-binding domain"/>
    <property type="match status" value="1"/>
</dbReference>
<evidence type="ECO:0000313" key="7">
    <source>
        <dbReference type="Proteomes" id="UP000001296"/>
    </source>
</evidence>
<dbReference type="Gene3D" id="3.40.190.290">
    <property type="match status" value="1"/>
</dbReference>
<dbReference type="InterPro" id="IPR036390">
    <property type="entry name" value="WH_DNA-bd_sf"/>
</dbReference>
<dbReference type="NCBIfam" id="NF008722">
    <property type="entry name" value="PRK11716.1"/>
    <property type="match status" value="1"/>
</dbReference>
<dbReference type="PaxDb" id="665571-STHERM_c16440"/>
<dbReference type="RefSeq" id="WP_013314423.1">
    <property type="nucleotide sequence ID" value="NC_014484.1"/>
</dbReference>
<keyword evidence="3" id="KW-0238">DNA-binding</keyword>
<proteinExistence type="inferred from homology"/>
<sequence length="298" mass="32809">MDFHGLTCFVVLAETLHFKRASERCHMSPSAFSRTIKRLEEELGMPLLIRDTREVKLTAEGRSFLARARQILSVWEEARSELGLAASGVVGTVRIFASVTACYSILAKILPLFRGRYPSVHIHVETGGPSESLPAVLEERVDVGVIARPDVLPDVVTFYPVTTTPLVFIRPEMDCAVSRLLEGGEIDWGRVPLILPEGEPARERIEAWFRKEGIRPTVYGEASGNEAILAMVSLGCGVGLVPALVLEKSPLKHGVRVVETAPHLPPYEVGFAVRKRRAHLPVVRAFLECVEEARGETG</sequence>
<comment type="similarity">
    <text evidence="1">Belongs to the LysR transcriptional regulatory family.</text>
</comment>
<dbReference type="GO" id="GO:0003700">
    <property type="term" value="F:DNA-binding transcription factor activity"/>
    <property type="evidence" value="ECO:0007669"/>
    <property type="project" value="InterPro"/>
</dbReference>
<dbReference type="SUPFAM" id="SSF53850">
    <property type="entry name" value="Periplasmic binding protein-like II"/>
    <property type="match status" value="1"/>
</dbReference>
<dbReference type="EMBL" id="CP001698">
    <property type="protein sequence ID" value="ADN02584.1"/>
    <property type="molecule type" value="Genomic_DNA"/>
</dbReference>
<keyword evidence="2" id="KW-0805">Transcription regulation</keyword>
<evidence type="ECO:0000256" key="3">
    <source>
        <dbReference type="ARBA" id="ARBA00023125"/>
    </source>
</evidence>
<evidence type="ECO:0000313" key="6">
    <source>
        <dbReference type="EMBL" id="ADN02584.1"/>
    </source>
</evidence>
<dbReference type="PANTHER" id="PTHR30126:SF81">
    <property type="entry name" value="HTH-TYPE TRANSCRIPTIONAL REGULATOR ILVY"/>
    <property type="match status" value="1"/>
</dbReference>
<feature type="domain" description="HTH lysR-type" evidence="5">
    <location>
        <begin position="1"/>
        <end position="58"/>
    </location>
</feature>
<dbReference type="Pfam" id="PF03466">
    <property type="entry name" value="LysR_substrate"/>
    <property type="match status" value="1"/>
</dbReference>
<keyword evidence="4" id="KW-0804">Transcription</keyword>
<dbReference type="AlphaFoldDB" id="E0RNJ3"/>
<dbReference type="PROSITE" id="PS50931">
    <property type="entry name" value="HTH_LYSR"/>
    <property type="match status" value="1"/>
</dbReference>
<dbReference type="GO" id="GO:0000976">
    <property type="term" value="F:transcription cis-regulatory region binding"/>
    <property type="evidence" value="ECO:0007669"/>
    <property type="project" value="TreeGrafter"/>
</dbReference>
<evidence type="ECO:0000256" key="2">
    <source>
        <dbReference type="ARBA" id="ARBA00023015"/>
    </source>
</evidence>
<protein>
    <submittedName>
        <fullName evidence="6">Transcriptional regulatory protein</fullName>
    </submittedName>
</protein>
<dbReference type="Gene3D" id="1.10.10.10">
    <property type="entry name" value="Winged helix-like DNA-binding domain superfamily/Winged helix DNA-binding domain"/>
    <property type="match status" value="1"/>
</dbReference>
<evidence type="ECO:0000259" key="5">
    <source>
        <dbReference type="PROSITE" id="PS50931"/>
    </source>
</evidence>
<accession>E0RNJ3</accession>
<dbReference type="Proteomes" id="UP000001296">
    <property type="component" value="Chromosome"/>
</dbReference>
<reference evidence="6 7" key="2">
    <citation type="journal article" date="2010" name="J. Bacteriol.">
        <title>Genome sequence of the polysaccharide-degrading, thermophilic anaerobe Spirochaeta thermophila DSM 6192.</title>
        <authorList>
            <person name="Angelov A."/>
            <person name="Liebl S."/>
            <person name="Ballschmiter M."/>
            <person name="Bomeke M."/>
            <person name="Lehmann R."/>
            <person name="Liesegang H."/>
            <person name="Daniel R."/>
            <person name="Liebl W."/>
        </authorList>
    </citation>
    <scope>NUCLEOTIDE SEQUENCE [LARGE SCALE GENOMIC DNA]</scope>
    <source>
        <strain evidence="7">ATCC 49972 / DSM 6192 / RI 19.B1</strain>
    </source>
</reference>
<dbReference type="PANTHER" id="PTHR30126">
    <property type="entry name" value="HTH-TYPE TRANSCRIPTIONAL REGULATOR"/>
    <property type="match status" value="1"/>
</dbReference>
<dbReference type="eggNOG" id="COG0583">
    <property type="taxonomic scope" value="Bacteria"/>
</dbReference>
<dbReference type="HOGENOM" id="CLU_039613_6_1_12"/>
<dbReference type="FunFam" id="1.10.10.10:FF:000001">
    <property type="entry name" value="LysR family transcriptional regulator"/>
    <property type="match status" value="1"/>
</dbReference>
<dbReference type="InterPro" id="IPR036388">
    <property type="entry name" value="WH-like_DNA-bd_sf"/>
</dbReference>